<reference evidence="2 3" key="1">
    <citation type="submission" date="2021-01" db="EMBL/GenBank/DDBJ databases">
        <title>Whole genome shotgun sequence of Catellatospora coxensis NBRC 107359.</title>
        <authorList>
            <person name="Komaki H."/>
            <person name="Tamura T."/>
        </authorList>
    </citation>
    <scope>NUCLEOTIDE SEQUENCE [LARGE SCALE GENOMIC DNA]</scope>
    <source>
        <strain evidence="2 3">NBRC 107359</strain>
    </source>
</reference>
<feature type="domain" description="DOD-type homing endonuclease" evidence="1">
    <location>
        <begin position="72"/>
        <end position="220"/>
    </location>
</feature>
<name>A0A8J3PA43_9ACTN</name>
<dbReference type="InterPro" id="IPR027434">
    <property type="entry name" value="Homing_endonucl"/>
</dbReference>
<evidence type="ECO:0000313" key="2">
    <source>
        <dbReference type="EMBL" id="GIG09452.1"/>
    </source>
</evidence>
<dbReference type="EMBL" id="BONI01000065">
    <property type="protein sequence ID" value="GIG09452.1"/>
    <property type="molecule type" value="Genomic_DNA"/>
</dbReference>
<gene>
    <name evidence="2" type="ORF">Cco03nite_61520</name>
</gene>
<dbReference type="PROSITE" id="PS50819">
    <property type="entry name" value="INTEIN_ENDONUCLEASE"/>
    <property type="match status" value="1"/>
</dbReference>
<protein>
    <recommendedName>
        <fullName evidence="1">DOD-type homing endonuclease domain-containing protein</fullName>
    </recommendedName>
</protein>
<proteinExistence type="predicted"/>
<evidence type="ECO:0000259" key="1">
    <source>
        <dbReference type="PROSITE" id="PS50819"/>
    </source>
</evidence>
<dbReference type="InterPro" id="IPR004042">
    <property type="entry name" value="Intein_endonuc_central"/>
</dbReference>
<comment type="caution">
    <text evidence="2">The sequence shown here is derived from an EMBL/GenBank/DDBJ whole genome shotgun (WGS) entry which is preliminary data.</text>
</comment>
<keyword evidence="3" id="KW-1185">Reference proteome</keyword>
<dbReference type="PRINTS" id="PR00379">
    <property type="entry name" value="INTEIN"/>
</dbReference>
<dbReference type="GO" id="GO:0004519">
    <property type="term" value="F:endonuclease activity"/>
    <property type="evidence" value="ECO:0007669"/>
    <property type="project" value="InterPro"/>
</dbReference>
<dbReference type="GO" id="GO:0016539">
    <property type="term" value="P:intein-mediated protein splicing"/>
    <property type="evidence" value="ECO:0007669"/>
    <property type="project" value="InterPro"/>
</dbReference>
<evidence type="ECO:0000313" key="3">
    <source>
        <dbReference type="Proteomes" id="UP000630887"/>
    </source>
</evidence>
<accession>A0A8J3PA43</accession>
<organism evidence="2 3">
    <name type="scientific">Catellatospora coxensis</name>
    <dbReference type="NCBI Taxonomy" id="310354"/>
    <lineage>
        <taxon>Bacteria</taxon>
        <taxon>Bacillati</taxon>
        <taxon>Actinomycetota</taxon>
        <taxon>Actinomycetes</taxon>
        <taxon>Micromonosporales</taxon>
        <taxon>Micromonosporaceae</taxon>
        <taxon>Catellatospora</taxon>
    </lineage>
</organism>
<dbReference type="RefSeq" id="WP_203696444.1">
    <property type="nucleotide sequence ID" value="NZ_BAAALC010000009.1"/>
</dbReference>
<dbReference type="AlphaFoldDB" id="A0A8J3PA43"/>
<dbReference type="Proteomes" id="UP000630887">
    <property type="component" value="Unassembled WGS sequence"/>
</dbReference>
<dbReference type="InterPro" id="IPR006142">
    <property type="entry name" value="INTEIN"/>
</dbReference>
<dbReference type="Gene3D" id="3.10.28.10">
    <property type="entry name" value="Homing endonucleases"/>
    <property type="match status" value="1"/>
</dbReference>
<sequence length="249" mass="28122">MAVRPLAVRRQAQFEHRNGSSISSIAARLGLPYQTVRTWCRHEGAPDSRFTEDRCFRCRPATPADHAQYAYLLGAYLGDGHLVTSAKVPVLRISCTEVYPDLMDQTERAMLATLANRVQRIRQKGCVNLQSYSKHWPCLFPQAGPGKKHERKIELEPWQRATVLDHPGAFVRGLFHSDGCRAVNRITKAGRTYEYPRYLFANESADILALCGWALDLLGVAWRLNRRNSLSVARRDAVALLDRHVGPKS</sequence>